<evidence type="ECO:0000313" key="3">
    <source>
        <dbReference type="Proteomes" id="UP001569153"/>
    </source>
</evidence>
<proteinExistence type="predicted"/>
<evidence type="ECO:0000313" key="2">
    <source>
        <dbReference type="EMBL" id="MEZ8193859.1"/>
    </source>
</evidence>
<dbReference type="Proteomes" id="UP001569153">
    <property type="component" value="Unassembled WGS sequence"/>
</dbReference>
<dbReference type="RefSeq" id="WP_371729627.1">
    <property type="nucleotide sequence ID" value="NZ_JBGOOT010000001.1"/>
</dbReference>
<dbReference type="InterPro" id="IPR031571">
    <property type="entry name" value="RcpC_dom"/>
</dbReference>
<feature type="domain" description="Flp pilus assembly protein RcpC/CpaB" evidence="1">
    <location>
        <begin position="119"/>
        <end position="229"/>
    </location>
</feature>
<dbReference type="EMBL" id="JBGOOT010000001">
    <property type="protein sequence ID" value="MEZ8193859.1"/>
    <property type="molecule type" value="Genomic_DNA"/>
</dbReference>
<keyword evidence="3" id="KW-1185">Reference proteome</keyword>
<gene>
    <name evidence="2" type="primary">cpaB</name>
    <name evidence="2" type="ORF">ACED38_03055</name>
</gene>
<reference evidence="2 3" key="1">
    <citation type="submission" date="2024-06" db="EMBL/GenBank/DDBJ databases">
        <authorList>
            <person name="Steensen K."/>
            <person name="Seneca J."/>
            <person name="Bartlau N."/>
            <person name="Yu A.X."/>
            <person name="Polz M.F."/>
        </authorList>
    </citation>
    <scope>NUCLEOTIDE SEQUENCE [LARGE SCALE GENOMIC DNA]</scope>
    <source>
        <strain evidence="2 3">FF146</strain>
    </source>
</reference>
<dbReference type="Pfam" id="PF16976">
    <property type="entry name" value="RcpC"/>
    <property type="match status" value="1"/>
</dbReference>
<accession>A0ABV4M2A6</accession>
<evidence type="ECO:0000259" key="1">
    <source>
        <dbReference type="Pfam" id="PF16976"/>
    </source>
</evidence>
<dbReference type="NCBIfam" id="TIGR03177">
    <property type="entry name" value="pilus_cpaB"/>
    <property type="match status" value="1"/>
</dbReference>
<protein>
    <submittedName>
        <fullName evidence="2">Flp pilus assembly protein CpaB</fullName>
    </submittedName>
</protein>
<comment type="caution">
    <text evidence="2">The sequence shown here is derived from an EMBL/GenBank/DDBJ whole genome shotgun (WGS) entry which is preliminary data.</text>
</comment>
<organism evidence="2 3">
    <name type="scientific">Vibrio cortegadensis</name>
    <dbReference type="NCBI Taxonomy" id="1328770"/>
    <lineage>
        <taxon>Bacteria</taxon>
        <taxon>Pseudomonadati</taxon>
        <taxon>Pseudomonadota</taxon>
        <taxon>Gammaproteobacteria</taxon>
        <taxon>Vibrionales</taxon>
        <taxon>Vibrionaceae</taxon>
        <taxon>Vibrio</taxon>
    </lineage>
</organism>
<dbReference type="InterPro" id="IPR017592">
    <property type="entry name" value="Pilus_assmbl_Flp-typ_CpaB"/>
</dbReference>
<sequence length="267" mass="28999">MKNKIIIIIAAIAILIGLFGLAGSLSAPETGTVQAEVVPEIKIKIWRLKHDVEPGQKVERNDFSIELMPESEAHTYGISEDIELNFETGSVYNSARKAHSIADQNWIVQPNDDGYVELIIRPQRVPYAISVDPKSVVGGVITNGTVVDILALSIPGSVASVEVGAAQSARTRTISITPILIAVKVLQVKKTIVEPTRNAVTQTEVDLILELTRKQVAKLTIAKRISELEVHKSIGKYKASDLQADAGDVLADFKSITEFRASEAQIK</sequence>
<name>A0ABV4M2A6_9VIBR</name>